<sequence>MRPADRLFRIIQLMRATGRAMTAQEIADKMEVARRTIYRDMEHLMASGAPIDGERGVGYLLRESFDAPPLAFTFEQLEALAFGARAVQMLGDHRLAQAAREAMEKIEHGLPPEHVARLRSAPIRAFRSALQPKPPPMLGDLRRAITEERKVRLAYESLADQSSERTVWPLGLSVFGHHWLLTAWCELRQDFRDFRVDRIREMKFEREHFQPSPARSFDAYLARM</sequence>
<dbReference type="PROSITE" id="PS52050">
    <property type="entry name" value="WYL"/>
    <property type="match status" value="1"/>
</dbReference>
<dbReference type="InterPro" id="IPR051534">
    <property type="entry name" value="CBASS_pafABC_assoc_protein"/>
</dbReference>
<name>A0A0L8C2N1_ENSAD</name>
<evidence type="ECO:0000313" key="4">
    <source>
        <dbReference type="Proteomes" id="UP000037425"/>
    </source>
</evidence>
<dbReference type="InterPro" id="IPR036388">
    <property type="entry name" value="WH-like_DNA-bd_sf"/>
</dbReference>
<gene>
    <name evidence="3" type="ORF">AC244_07515</name>
</gene>
<dbReference type="Pfam" id="PF13280">
    <property type="entry name" value="WYL"/>
    <property type="match status" value="1"/>
</dbReference>
<dbReference type="InterPro" id="IPR013196">
    <property type="entry name" value="HTH_11"/>
</dbReference>
<evidence type="ECO:0000313" key="3">
    <source>
        <dbReference type="EMBL" id="KOF21202.1"/>
    </source>
</evidence>
<dbReference type="InterPro" id="IPR036390">
    <property type="entry name" value="WH_DNA-bd_sf"/>
</dbReference>
<dbReference type="GO" id="GO:0003677">
    <property type="term" value="F:DNA binding"/>
    <property type="evidence" value="ECO:0007669"/>
    <property type="project" value="UniProtKB-KW"/>
</dbReference>
<evidence type="ECO:0000259" key="1">
    <source>
        <dbReference type="Pfam" id="PF08279"/>
    </source>
</evidence>
<reference evidence="4" key="1">
    <citation type="submission" date="2015-07" db="EMBL/GenBank/DDBJ databases">
        <title>Whole genome sequence of an Ensifer adhaerens strain isolated from a cave pool in the Wind Cave National Park.</title>
        <authorList>
            <person name="Eng W.W.H."/>
            <person name="Gan H.M."/>
            <person name="Barton H.A."/>
            <person name="Savka M.A."/>
        </authorList>
    </citation>
    <scope>NUCLEOTIDE SEQUENCE [LARGE SCALE GENOMIC DNA]</scope>
    <source>
        <strain evidence="4">SD006</strain>
    </source>
</reference>
<dbReference type="EMBL" id="LGAP01000002">
    <property type="protein sequence ID" value="KOF21202.1"/>
    <property type="molecule type" value="Genomic_DNA"/>
</dbReference>
<comment type="caution">
    <text evidence="3">The sequence shown here is derived from an EMBL/GenBank/DDBJ whole genome shotgun (WGS) entry which is preliminary data.</text>
</comment>
<dbReference type="PATRIC" id="fig|106592.7.peg.3152"/>
<dbReference type="SUPFAM" id="SSF46785">
    <property type="entry name" value="Winged helix' DNA-binding domain"/>
    <property type="match status" value="1"/>
</dbReference>
<organism evidence="3 4">
    <name type="scientific">Ensifer adhaerens</name>
    <name type="common">Sinorhizobium morelense</name>
    <dbReference type="NCBI Taxonomy" id="106592"/>
    <lineage>
        <taxon>Bacteria</taxon>
        <taxon>Pseudomonadati</taxon>
        <taxon>Pseudomonadota</taxon>
        <taxon>Alphaproteobacteria</taxon>
        <taxon>Hyphomicrobiales</taxon>
        <taxon>Rhizobiaceae</taxon>
        <taxon>Sinorhizobium/Ensifer group</taxon>
        <taxon>Ensifer</taxon>
    </lineage>
</organism>
<dbReference type="Proteomes" id="UP000037425">
    <property type="component" value="Unassembled WGS sequence"/>
</dbReference>
<evidence type="ECO:0000259" key="2">
    <source>
        <dbReference type="Pfam" id="PF13280"/>
    </source>
</evidence>
<dbReference type="PANTHER" id="PTHR34580:SF3">
    <property type="entry name" value="PROTEIN PAFB"/>
    <property type="match status" value="1"/>
</dbReference>
<keyword evidence="3" id="KW-0238">DNA-binding</keyword>
<proteinExistence type="predicted"/>
<dbReference type="RefSeq" id="WP_053248144.1">
    <property type="nucleotide sequence ID" value="NZ_LGAP01000002.1"/>
</dbReference>
<feature type="domain" description="Helix-turn-helix type 11" evidence="1">
    <location>
        <begin position="6"/>
        <end position="59"/>
    </location>
</feature>
<dbReference type="OrthoDB" id="9807255at2"/>
<dbReference type="InterPro" id="IPR026881">
    <property type="entry name" value="WYL_dom"/>
</dbReference>
<accession>A0A0L8C2N1</accession>
<dbReference type="Gene3D" id="1.10.10.10">
    <property type="entry name" value="Winged helix-like DNA-binding domain superfamily/Winged helix DNA-binding domain"/>
    <property type="match status" value="1"/>
</dbReference>
<dbReference type="AlphaFoldDB" id="A0A0L8C2N1"/>
<feature type="domain" description="WYL" evidence="2">
    <location>
        <begin position="137"/>
        <end position="203"/>
    </location>
</feature>
<dbReference type="Pfam" id="PF08279">
    <property type="entry name" value="HTH_11"/>
    <property type="match status" value="1"/>
</dbReference>
<dbReference type="PANTHER" id="PTHR34580">
    <property type="match status" value="1"/>
</dbReference>
<protein>
    <submittedName>
        <fullName evidence="3">DNA-binding protein</fullName>
    </submittedName>
</protein>